<gene>
    <name evidence="2" type="ORF">NEMVEDRAFT_v1g238875</name>
</gene>
<evidence type="ECO:0000256" key="1">
    <source>
        <dbReference type="SAM" id="MobiDB-lite"/>
    </source>
</evidence>
<dbReference type="HOGENOM" id="CLU_850736_0_0_1"/>
<dbReference type="OMA" id="SEMEEPC"/>
<name>A7RK61_NEMVE</name>
<dbReference type="Proteomes" id="UP000001593">
    <property type="component" value="Unassembled WGS sequence"/>
</dbReference>
<feature type="region of interest" description="Disordered" evidence="1">
    <location>
        <begin position="260"/>
        <end position="279"/>
    </location>
</feature>
<dbReference type="EMBL" id="DS469515">
    <property type="protein sequence ID" value="EDO48112.1"/>
    <property type="molecule type" value="Genomic_DNA"/>
</dbReference>
<dbReference type="KEGG" id="nve:5520343"/>
<evidence type="ECO:0000313" key="3">
    <source>
        <dbReference type="Proteomes" id="UP000001593"/>
    </source>
</evidence>
<accession>A7RK61</accession>
<feature type="region of interest" description="Disordered" evidence="1">
    <location>
        <begin position="96"/>
        <end position="118"/>
    </location>
</feature>
<organism evidence="2 3">
    <name type="scientific">Nematostella vectensis</name>
    <name type="common">Starlet sea anemone</name>
    <dbReference type="NCBI Taxonomy" id="45351"/>
    <lineage>
        <taxon>Eukaryota</taxon>
        <taxon>Metazoa</taxon>
        <taxon>Cnidaria</taxon>
        <taxon>Anthozoa</taxon>
        <taxon>Hexacorallia</taxon>
        <taxon>Actiniaria</taxon>
        <taxon>Edwardsiidae</taxon>
        <taxon>Nematostella</taxon>
    </lineage>
</organism>
<reference evidence="2 3" key="1">
    <citation type="journal article" date="2007" name="Science">
        <title>Sea anemone genome reveals ancestral eumetazoan gene repertoire and genomic organization.</title>
        <authorList>
            <person name="Putnam N.H."/>
            <person name="Srivastava M."/>
            <person name="Hellsten U."/>
            <person name="Dirks B."/>
            <person name="Chapman J."/>
            <person name="Salamov A."/>
            <person name="Terry A."/>
            <person name="Shapiro H."/>
            <person name="Lindquist E."/>
            <person name="Kapitonov V.V."/>
            <person name="Jurka J."/>
            <person name="Genikhovich G."/>
            <person name="Grigoriev I.V."/>
            <person name="Lucas S.M."/>
            <person name="Steele R.E."/>
            <person name="Finnerty J.R."/>
            <person name="Technau U."/>
            <person name="Martindale M.Q."/>
            <person name="Rokhsar D.S."/>
        </authorList>
    </citation>
    <scope>NUCLEOTIDE SEQUENCE [LARGE SCALE GENOMIC DNA]</scope>
    <source>
        <strain evidence="3">CH2 X CH6</strain>
    </source>
</reference>
<feature type="region of interest" description="Disordered" evidence="1">
    <location>
        <begin position="45"/>
        <end position="84"/>
    </location>
</feature>
<feature type="compositionally biased region" description="Basic and acidic residues" evidence="1">
    <location>
        <begin position="59"/>
        <end position="80"/>
    </location>
</feature>
<proteinExistence type="predicted"/>
<dbReference type="InParanoid" id="A7RK61"/>
<dbReference type="AlphaFoldDB" id="A7RK61"/>
<feature type="compositionally biased region" description="Basic and acidic residues" evidence="1">
    <location>
        <begin position="104"/>
        <end position="116"/>
    </location>
</feature>
<evidence type="ECO:0000313" key="2">
    <source>
        <dbReference type="EMBL" id="EDO48112.1"/>
    </source>
</evidence>
<keyword evidence="3" id="KW-1185">Reference proteome</keyword>
<sequence length="327" mass="36571">MNTMAFSSTSVALPARIEKFSSSLTLYSRGQTTSKTANATRLLDKRPSARVTTGSSDQAIEKSNAKQRDLKQQEKGDSRTPRRYVTCLKTSLSTTWKRSLSQDSDERERGAEKVEVDTDQAEITEKTTTRANQTLMNNAATNWESSKGGNDKENKPENHKALEEHLNIDAVHFLKEKVRNTQEKRLKQNHVLVQSEVGKQVSIVRPGHTCQQEMDNKKPCTSYVYIKGKYSGTSGLNTKPSKSSTVRVQKPQLYRSISISEGSLSDAKSRKKPNQQMRCNSVEEPGIVVQRKPAIRSITLTGNSMDQMDGKMGTIYESEMEEPCGNE</sequence>
<protein>
    <submittedName>
        <fullName evidence="2">Uncharacterized protein</fullName>
    </submittedName>
</protein>